<keyword evidence="10" id="KW-1185">Reference proteome</keyword>
<keyword evidence="6 9" id="KW-0067">ATP-binding</keyword>
<evidence type="ECO:0000259" key="8">
    <source>
        <dbReference type="PROSITE" id="PS50893"/>
    </source>
</evidence>
<protein>
    <submittedName>
        <fullName evidence="9">Peptide/nickel transport system ATP-binding protein/oligopeptide transport system ATP-binding protein</fullName>
    </submittedName>
</protein>
<gene>
    <name evidence="9" type="ORF">SAMN05421875_10492</name>
</gene>
<evidence type="ECO:0000256" key="2">
    <source>
        <dbReference type="ARBA" id="ARBA00005417"/>
    </source>
</evidence>
<evidence type="ECO:0000256" key="5">
    <source>
        <dbReference type="ARBA" id="ARBA00022741"/>
    </source>
</evidence>
<comment type="subcellular location">
    <subcellularLocation>
        <location evidence="1">Cell inner membrane</location>
        <topology evidence="1">Peripheral membrane protein</topology>
    </subcellularLocation>
</comment>
<proteinExistence type="inferred from homology"/>
<dbReference type="GO" id="GO:0016887">
    <property type="term" value="F:ATP hydrolysis activity"/>
    <property type="evidence" value="ECO:0007669"/>
    <property type="project" value="InterPro"/>
</dbReference>
<dbReference type="RefSeq" id="WP_348690286.1">
    <property type="nucleotide sequence ID" value="NZ_CAXISB010000083.1"/>
</dbReference>
<dbReference type="AlphaFoldDB" id="A0A1H3XTK4"/>
<keyword evidence="4" id="KW-1003">Cell membrane</keyword>
<dbReference type="PANTHER" id="PTHR43297">
    <property type="entry name" value="OLIGOPEPTIDE TRANSPORT ATP-BINDING PROTEIN APPD"/>
    <property type="match status" value="1"/>
</dbReference>
<sequence>MVMPDATLVLDVRDLSTRFATPHGEIKAVNGISFQVRRGETLALVGESGSGKSVTSLSLMQLLGGRAQISGECWLHAGGGQPACNLLTLSPRQMRDARGRQLAMVFQEPMTSLNPLQRIGDQVAEAMEIHGLARGREAQQRAVELLALVGLSDPALRARQYPHLLSGGMRQRVMIAMALACKPALLIADEPTTALDVTIQAQILRLIRRLQAEVGMGVLFITHDMGVVAQVADRVAVMYGGQLVEQASTAQLFRNPRHPYTRGLLDAVPRPGASGPLKGIPGQVEVVYGEPVGCRFANRCSRADERCRSVSPAWDAASSHPVRCHYPLLP</sequence>
<dbReference type="InterPro" id="IPR013563">
    <property type="entry name" value="Oligopep_ABC_C"/>
</dbReference>
<keyword evidence="7" id="KW-0472">Membrane</keyword>
<dbReference type="FunFam" id="3.40.50.300:FF:000016">
    <property type="entry name" value="Oligopeptide ABC transporter ATP-binding component"/>
    <property type="match status" value="1"/>
</dbReference>
<dbReference type="PANTHER" id="PTHR43297:SF2">
    <property type="entry name" value="DIPEPTIDE TRANSPORT ATP-BINDING PROTEIN DPPD"/>
    <property type="match status" value="1"/>
</dbReference>
<dbReference type="GO" id="GO:0005886">
    <property type="term" value="C:plasma membrane"/>
    <property type="evidence" value="ECO:0007669"/>
    <property type="project" value="UniProtKB-SubCell"/>
</dbReference>
<reference evidence="10" key="1">
    <citation type="submission" date="2016-10" db="EMBL/GenBank/DDBJ databases">
        <authorList>
            <person name="Varghese N."/>
            <person name="Submissions S."/>
        </authorList>
    </citation>
    <scope>NUCLEOTIDE SEQUENCE [LARGE SCALE GENOMIC DNA]</scope>
    <source>
        <strain evidence="10">DSM 25157</strain>
    </source>
</reference>
<dbReference type="STRING" id="592050.SAMN05421875_10492"/>
<dbReference type="PROSITE" id="PS50893">
    <property type="entry name" value="ABC_TRANSPORTER_2"/>
    <property type="match status" value="1"/>
</dbReference>
<dbReference type="Pfam" id="PF00005">
    <property type="entry name" value="ABC_tran"/>
    <property type="match status" value="1"/>
</dbReference>
<dbReference type="InterPro" id="IPR050388">
    <property type="entry name" value="ABC_Ni/Peptide_Import"/>
</dbReference>
<evidence type="ECO:0000256" key="7">
    <source>
        <dbReference type="ARBA" id="ARBA00023136"/>
    </source>
</evidence>
<dbReference type="InterPro" id="IPR017871">
    <property type="entry name" value="ABC_transporter-like_CS"/>
</dbReference>
<dbReference type="SUPFAM" id="SSF52540">
    <property type="entry name" value="P-loop containing nucleoside triphosphate hydrolases"/>
    <property type="match status" value="1"/>
</dbReference>
<dbReference type="InterPro" id="IPR003593">
    <property type="entry name" value="AAA+_ATPase"/>
</dbReference>
<accession>A0A1H3XTK4</accession>
<evidence type="ECO:0000256" key="6">
    <source>
        <dbReference type="ARBA" id="ARBA00022840"/>
    </source>
</evidence>
<keyword evidence="5" id="KW-0547">Nucleotide-binding</keyword>
<feature type="domain" description="ABC transporter" evidence="8">
    <location>
        <begin position="10"/>
        <end position="265"/>
    </location>
</feature>
<dbReference type="Pfam" id="PF08352">
    <property type="entry name" value="oligo_HPY"/>
    <property type="match status" value="1"/>
</dbReference>
<dbReference type="CDD" id="cd03257">
    <property type="entry name" value="ABC_NikE_OppD_transporters"/>
    <property type="match status" value="1"/>
</dbReference>
<evidence type="ECO:0000313" key="9">
    <source>
        <dbReference type="EMBL" id="SEA01858.1"/>
    </source>
</evidence>
<evidence type="ECO:0000313" key="10">
    <source>
        <dbReference type="Proteomes" id="UP000199002"/>
    </source>
</evidence>
<dbReference type="GO" id="GO:0015833">
    <property type="term" value="P:peptide transport"/>
    <property type="evidence" value="ECO:0007669"/>
    <property type="project" value="InterPro"/>
</dbReference>
<name>A0A1H3XTK4_9BURK</name>
<dbReference type="NCBIfam" id="TIGR01727">
    <property type="entry name" value="oligo_HPY"/>
    <property type="match status" value="1"/>
</dbReference>
<dbReference type="InterPro" id="IPR027417">
    <property type="entry name" value="P-loop_NTPase"/>
</dbReference>
<dbReference type="PROSITE" id="PS00211">
    <property type="entry name" value="ABC_TRANSPORTER_1"/>
    <property type="match status" value="1"/>
</dbReference>
<dbReference type="Gene3D" id="3.40.50.300">
    <property type="entry name" value="P-loop containing nucleotide triphosphate hydrolases"/>
    <property type="match status" value="1"/>
</dbReference>
<dbReference type="Proteomes" id="UP000199002">
    <property type="component" value="Unassembled WGS sequence"/>
</dbReference>
<evidence type="ECO:0000256" key="3">
    <source>
        <dbReference type="ARBA" id="ARBA00022448"/>
    </source>
</evidence>
<comment type="similarity">
    <text evidence="2">Belongs to the ABC transporter superfamily.</text>
</comment>
<keyword evidence="3" id="KW-0813">Transport</keyword>
<dbReference type="InterPro" id="IPR003439">
    <property type="entry name" value="ABC_transporter-like_ATP-bd"/>
</dbReference>
<dbReference type="GO" id="GO:0055085">
    <property type="term" value="P:transmembrane transport"/>
    <property type="evidence" value="ECO:0007669"/>
    <property type="project" value="UniProtKB-ARBA"/>
</dbReference>
<organism evidence="9 10">
    <name type="scientific">Acidovorax soli</name>
    <dbReference type="NCBI Taxonomy" id="592050"/>
    <lineage>
        <taxon>Bacteria</taxon>
        <taxon>Pseudomonadati</taxon>
        <taxon>Pseudomonadota</taxon>
        <taxon>Betaproteobacteria</taxon>
        <taxon>Burkholderiales</taxon>
        <taxon>Comamonadaceae</taxon>
        <taxon>Acidovorax</taxon>
    </lineage>
</organism>
<evidence type="ECO:0000256" key="4">
    <source>
        <dbReference type="ARBA" id="ARBA00022475"/>
    </source>
</evidence>
<dbReference type="GO" id="GO:0005524">
    <property type="term" value="F:ATP binding"/>
    <property type="evidence" value="ECO:0007669"/>
    <property type="project" value="UniProtKB-KW"/>
</dbReference>
<dbReference type="EMBL" id="FNQJ01000004">
    <property type="protein sequence ID" value="SEA01858.1"/>
    <property type="molecule type" value="Genomic_DNA"/>
</dbReference>
<dbReference type="SMART" id="SM00382">
    <property type="entry name" value="AAA"/>
    <property type="match status" value="1"/>
</dbReference>
<evidence type="ECO:0000256" key="1">
    <source>
        <dbReference type="ARBA" id="ARBA00004417"/>
    </source>
</evidence>